<comment type="similarity">
    <text evidence="1">Belongs to the short-chain dehydrogenases/reductases (SDR) family.</text>
</comment>
<keyword evidence="2" id="KW-0560">Oxidoreductase</keyword>
<evidence type="ECO:0000256" key="2">
    <source>
        <dbReference type="ARBA" id="ARBA00023002"/>
    </source>
</evidence>
<name>A0A652L574_9ACTN</name>
<gene>
    <name evidence="4" type="ORF">EAO74_09955</name>
</gene>
<dbReference type="Pfam" id="PF00106">
    <property type="entry name" value="adh_short"/>
    <property type="match status" value="1"/>
</dbReference>
<proteinExistence type="inferred from homology"/>
<dbReference type="PANTHER" id="PTHR24320:SF148">
    <property type="entry name" value="NAD(P)-BINDING ROSSMANN-FOLD SUPERFAMILY PROTEIN"/>
    <property type="match status" value="1"/>
</dbReference>
<dbReference type="SUPFAM" id="SSF51735">
    <property type="entry name" value="NAD(P)-binding Rossmann-fold domains"/>
    <property type="match status" value="1"/>
</dbReference>
<dbReference type="GO" id="GO:0016491">
    <property type="term" value="F:oxidoreductase activity"/>
    <property type="evidence" value="ECO:0007669"/>
    <property type="project" value="UniProtKB-KW"/>
</dbReference>
<dbReference type="FunFam" id="3.40.50.720:FF:000594">
    <property type="entry name" value="Short-chain oxidoreductase"/>
    <property type="match status" value="1"/>
</dbReference>
<dbReference type="PRINTS" id="PR00081">
    <property type="entry name" value="GDHRDH"/>
</dbReference>
<dbReference type="InterPro" id="IPR002347">
    <property type="entry name" value="SDR_fam"/>
</dbReference>
<sequence length="344" mass="36095">MIVRTDRGFYDRGSTAPVHLKGLTVSTRDRIVTPFARDASAAEVIDGTDLTGRRALVTGGASGLGLETVRALATAGADVTIATRRPEIAEPLISEITRGGTGGSVRAAALDLSDLASVEAFTQAWRGPLDILVANAGIMALPQKDTTPGGWELQLATNFLGHFALTTALHGALALSGAARIVVVSSGAHRMAAFDFDDPQFVRRPYDPWTAYGQSKTAGVLLAVGARRWAADGITANALAPGFILTNLQRHIDDDTMRSLGVMDAEGNLTPLSYYKTPAQGAATSVLLAASPLLQGVTGRYFEDNQEAGVASADMNVPGGVADYALDPESADRLWQYASENLRG</sequence>
<accession>A0A652L574</accession>
<organism evidence="4">
    <name type="scientific">Streptomyces sp. gb1(2016)</name>
    <dbReference type="NCBI Taxonomy" id="1828321"/>
    <lineage>
        <taxon>Bacteria</taxon>
        <taxon>Bacillati</taxon>
        <taxon>Actinomycetota</taxon>
        <taxon>Actinomycetes</taxon>
        <taxon>Kitasatosporales</taxon>
        <taxon>Streptomycetaceae</taxon>
        <taxon>Streptomyces</taxon>
    </lineage>
</organism>
<dbReference type="InterPro" id="IPR036291">
    <property type="entry name" value="NAD(P)-bd_dom_sf"/>
</dbReference>
<dbReference type="PROSITE" id="PS00061">
    <property type="entry name" value="ADH_SHORT"/>
    <property type="match status" value="1"/>
</dbReference>
<dbReference type="CDD" id="cd05327">
    <property type="entry name" value="retinol-DH_like_SDR_c_like"/>
    <property type="match status" value="1"/>
</dbReference>
<dbReference type="EMBL" id="RDBM01000034">
    <property type="protein sequence ID" value="TXS31192.1"/>
    <property type="molecule type" value="Genomic_DNA"/>
</dbReference>
<dbReference type="Gene3D" id="3.40.50.720">
    <property type="entry name" value="NAD(P)-binding Rossmann-like Domain"/>
    <property type="match status" value="1"/>
</dbReference>
<evidence type="ECO:0000256" key="3">
    <source>
        <dbReference type="ARBA" id="ARBA00071493"/>
    </source>
</evidence>
<evidence type="ECO:0000256" key="1">
    <source>
        <dbReference type="ARBA" id="ARBA00006484"/>
    </source>
</evidence>
<dbReference type="AlphaFoldDB" id="A0A652L574"/>
<comment type="caution">
    <text evidence="4">The sequence shown here is derived from an EMBL/GenBank/DDBJ whole genome shotgun (WGS) entry which is preliminary data.</text>
</comment>
<reference evidence="4" key="1">
    <citation type="submission" date="2018-10" db="EMBL/GenBank/DDBJ databases">
        <authorList>
            <person name="Hariharan J."/>
            <person name="Choudoir M.J."/>
            <person name="Diebold P."/>
            <person name="Panke-Buisse K."/>
            <person name="Campbell A.N."/>
            <person name="Buckley D.H."/>
        </authorList>
    </citation>
    <scope>NUCLEOTIDE SEQUENCE</scope>
    <source>
        <strain evidence="4">Gb1</strain>
    </source>
</reference>
<protein>
    <recommendedName>
        <fullName evidence="3">Probable oxidoreductase</fullName>
    </recommendedName>
</protein>
<dbReference type="InterPro" id="IPR020904">
    <property type="entry name" value="Sc_DH/Rdtase_CS"/>
</dbReference>
<evidence type="ECO:0000313" key="4">
    <source>
        <dbReference type="EMBL" id="TXS31192.1"/>
    </source>
</evidence>
<dbReference type="PANTHER" id="PTHR24320">
    <property type="entry name" value="RETINOL DEHYDROGENASE"/>
    <property type="match status" value="1"/>
</dbReference>